<protein>
    <recommendedName>
        <fullName evidence="9">Aquaporin</fullName>
    </recommendedName>
</protein>
<dbReference type="GO" id="GO:0015267">
    <property type="term" value="F:channel activity"/>
    <property type="evidence" value="ECO:0007669"/>
    <property type="project" value="TreeGrafter"/>
</dbReference>
<reference evidence="7" key="1">
    <citation type="journal article" date="2023" name="Mol. Biol. Evol.">
        <title>Third-Generation Sequencing Reveals the Adaptive Role of the Epigenome in Three Deep-Sea Polychaetes.</title>
        <authorList>
            <person name="Perez M."/>
            <person name="Aroh O."/>
            <person name="Sun Y."/>
            <person name="Lan Y."/>
            <person name="Juniper S.K."/>
            <person name="Young C.R."/>
            <person name="Angers B."/>
            <person name="Qian P.Y."/>
        </authorList>
    </citation>
    <scope>NUCLEOTIDE SEQUENCE</scope>
    <source>
        <strain evidence="7">P08H-3</strain>
    </source>
</reference>
<feature type="transmembrane region" description="Helical" evidence="6">
    <location>
        <begin position="31"/>
        <end position="51"/>
    </location>
</feature>
<name>A0AAD9JBC9_9ANNE</name>
<feature type="transmembrane region" description="Helical" evidence="6">
    <location>
        <begin position="193"/>
        <end position="210"/>
    </location>
</feature>
<sequence>MSPPDGSHICSMPLQHSSLENTQISRYYGMFAYWLTLTTISMISVITVKGSSSNPCAQMLQYAKGTITLKEMLLRIASQIVGGLLSYQYARQFWSLGLHPGHVMRYHRTTRCVSDLTVPLPFGFTIEFLLTMFDVVCGLLVITPYYLCESAVKLGISCYFVTLGLHLTGMYGNPLNATNQTFGCDGITAVEHFIVYWMGPLSATLIGYKLHHAMRESRLRSERALHKERNLVLANDDSEVKDKAKASKNGSEEKVELTKGHAGKVRVRRNASRAKRA</sequence>
<feature type="transmembrane region" description="Helical" evidence="6">
    <location>
        <begin position="128"/>
        <end position="147"/>
    </location>
</feature>
<dbReference type="EMBL" id="JAODUP010000464">
    <property type="protein sequence ID" value="KAK2149150.1"/>
    <property type="molecule type" value="Genomic_DNA"/>
</dbReference>
<feature type="compositionally biased region" description="Basic residues" evidence="5">
    <location>
        <begin position="261"/>
        <end position="277"/>
    </location>
</feature>
<dbReference type="Proteomes" id="UP001208570">
    <property type="component" value="Unassembled WGS sequence"/>
</dbReference>
<feature type="region of interest" description="Disordered" evidence="5">
    <location>
        <begin position="237"/>
        <end position="277"/>
    </location>
</feature>
<dbReference type="AlphaFoldDB" id="A0AAD9JBC9"/>
<keyword evidence="8" id="KW-1185">Reference proteome</keyword>
<dbReference type="InterPro" id="IPR023271">
    <property type="entry name" value="Aquaporin-like"/>
</dbReference>
<feature type="transmembrane region" description="Helical" evidence="6">
    <location>
        <begin position="72"/>
        <end position="90"/>
    </location>
</feature>
<accession>A0AAD9JBC9</accession>
<feature type="compositionally biased region" description="Basic and acidic residues" evidence="5">
    <location>
        <begin position="238"/>
        <end position="259"/>
    </location>
</feature>
<dbReference type="GO" id="GO:0005737">
    <property type="term" value="C:cytoplasm"/>
    <property type="evidence" value="ECO:0007669"/>
    <property type="project" value="TreeGrafter"/>
</dbReference>
<proteinExistence type="predicted"/>
<evidence type="ECO:0008006" key="9">
    <source>
        <dbReference type="Google" id="ProtNLM"/>
    </source>
</evidence>
<dbReference type="Gene3D" id="1.20.1080.10">
    <property type="entry name" value="Glycerol uptake facilitator protein"/>
    <property type="match status" value="1"/>
</dbReference>
<organism evidence="7 8">
    <name type="scientific">Paralvinella palmiformis</name>
    <dbReference type="NCBI Taxonomy" id="53620"/>
    <lineage>
        <taxon>Eukaryota</taxon>
        <taxon>Metazoa</taxon>
        <taxon>Spiralia</taxon>
        <taxon>Lophotrochozoa</taxon>
        <taxon>Annelida</taxon>
        <taxon>Polychaeta</taxon>
        <taxon>Sedentaria</taxon>
        <taxon>Canalipalpata</taxon>
        <taxon>Terebellida</taxon>
        <taxon>Terebelliformia</taxon>
        <taxon>Alvinellidae</taxon>
        <taxon>Paralvinella</taxon>
    </lineage>
</organism>
<evidence type="ECO:0000256" key="1">
    <source>
        <dbReference type="ARBA" id="ARBA00004141"/>
    </source>
</evidence>
<evidence type="ECO:0000256" key="5">
    <source>
        <dbReference type="SAM" id="MobiDB-lite"/>
    </source>
</evidence>
<keyword evidence="4 6" id="KW-0472">Membrane</keyword>
<dbReference type="GO" id="GO:0016020">
    <property type="term" value="C:membrane"/>
    <property type="evidence" value="ECO:0007669"/>
    <property type="project" value="UniProtKB-SubCell"/>
</dbReference>
<keyword evidence="2 6" id="KW-0812">Transmembrane</keyword>
<evidence type="ECO:0000256" key="6">
    <source>
        <dbReference type="SAM" id="Phobius"/>
    </source>
</evidence>
<evidence type="ECO:0000313" key="8">
    <source>
        <dbReference type="Proteomes" id="UP001208570"/>
    </source>
</evidence>
<dbReference type="PANTHER" id="PTHR21191">
    <property type="entry name" value="AQUAPORIN"/>
    <property type="match status" value="1"/>
</dbReference>
<gene>
    <name evidence="7" type="ORF">LSH36_464g00038</name>
</gene>
<comment type="subcellular location">
    <subcellularLocation>
        <location evidence="1">Membrane</location>
        <topology evidence="1">Multi-pass membrane protein</topology>
    </subcellularLocation>
</comment>
<evidence type="ECO:0000313" key="7">
    <source>
        <dbReference type="EMBL" id="KAK2149150.1"/>
    </source>
</evidence>
<dbReference type="PANTHER" id="PTHR21191:SF16">
    <property type="entry name" value="AQUAPORIN"/>
    <property type="match status" value="1"/>
</dbReference>
<evidence type="ECO:0000256" key="2">
    <source>
        <dbReference type="ARBA" id="ARBA00022692"/>
    </source>
</evidence>
<keyword evidence="3 6" id="KW-1133">Transmembrane helix</keyword>
<comment type="caution">
    <text evidence="7">The sequence shown here is derived from an EMBL/GenBank/DDBJ whole genome shotgun (WGS) entry which is preliminary data.</text>
</comment>
<feature type="transmembrane region" description="Helical" evidence="6">
    <location>
        <begin position="154"/>
        <end position="173"/>
    </location>
</feature>
<dbReference type="SUPFAM" id="SSF81338">
    <property type="entry name" value="Aquaporin-like"/>
    <property type="match status" value="1"/>
</dbReference>
<dbReference type="InterPro" id="IPR051883">
    <property type="entry name" value="AQP11/12_channel"/>
</dbReference>
<evidence type="ECO:0000256" key="3">
    <source>
        <dbReference type="ARBA" id="ARBA00022989"/>
    </source>
</evidence>
<evidence type="ECO:0000256" key="4">
    <source>
        <dbReference type="ARBA" id="ARBA00023136"/>
    </source>
</evidence>